<gene>
    <name evidence="1" type="ORF">CKF54_04550</name>
</gene>
<feature type="non-terminal residue" evidence="1">
    <location>
        <position position="340"/>
    </location>
</feature>
<name>A0A3A1Y5N7_9GAMM</name>
<dbReference type="Proteomes" id="UP000265691">
    <property type="component" value="Unassembled WGS sequence"/>
</dbReference>
<dbReference type="AlphaFoldDB" id="A0A3A1Y5N7"/>
<keyword evidence="2" id="KW-1185">Reference proteome</keyword>
<evidence type="ECO:0000313" key="2">
    <source>
        <dbReference type="Proteomes" id="UP000265691"/>
    </source>
</evidence>
<reference evidence="1 2" key="1">
    <citation type="submission" date="2017-08" db="EMBL/GenBank/DDBJ databases">
        <title>Reclassification of Bisgaard taxon 37 and 44.</title>
        <authorList>
            <person name="Christensen H."/>
        </authorList>
    </citation>
    <scope>NUCLEOTIDE SEQUENCE [LARGE SCALE GENOMIC DNA]</scope>
    <source>
        <strain evidence="1 2">B96_3</strain>
    </source>
</reference>
<dbReference type="RefSeq" id="WP_222987513.1">
    <property type="nucleotide sequence ID" value="NZ_NRHC01000050.1"/>
</dbReference>
<proteinExistence type="predicted"/>
<accession>A0A3A1Y5N7</accession>
<sequence length="340" mass="39022">MNKVFPLPADRIVLKSKKDTYTKEVLFRGYQYNVNGKPQVSKFLIGKTTDGKTFIPNANYYEIFDENNNPFPIDKDIYIREMKKFDSILEKSRKSQTPVRLKVSRMDFLIKVIKETAKKLQREASATTEELDYVVNPAELVKSVDVETATPEEILNDTSSPNAYLDTVYKIVNSLEHTRILGEVWSKKTAISVTNWVAYTILKDTYNAAQNFNLFAEEMNLASEYHLSSQRCSELFKSLSEDKQEEFFKAWADLLQEEEAVYIDFSNITTYSNNLELADYGHSKSGEKLKQINILVCKGVKTNMPILIEAYRGNLHDSTWFKNAIKATVTCAPKVKMVIM</sequence>
<evidence type="ECO:0008006" key="3">
    <source>
        <dbReference type="Google" id="ProtNLM"/>
    </source>
</evidence>
<protein>
    <recommendedName>
        <fullName evidence="3">Transposase</fullName>
    </recommendedName>
</protein>
<comment type="caution">
    <text evidence="1">The sequence shown here is derived from an EMBL/GenBank/DDBJ whole genome shotgun (WGS) entry which is preliminary data.</text>
</comment>
<organism evidence="1 2">
    <name type="scientific">Psittacicella hinzii</name>
    <dbReference type="NCBI Taxonomy" id="2028575"/>
    <lineage>
        <taxon>Bacteria</taxon>
        <taxon>Pseudomonadati</taxon>
        <taxon>Pseudomonadota</taxon>
        <taxon>Gammaproteobacteria</taxon>
        <taxon>Pasteurellales</taxon>
        <taxon>Psittacicellaceae</taxon>
        <taxon>Psittacicella</taxon>
    </lineage>
</organism>
<dbReference type="EMBL" id="NRHC01000050">
    <property type="protein sequence ID" value="RIY32600.1"/>
    <property type="molecule type" value="Genomic_DNA"/>
</dbReference>
<evidence type="ECO:0000313" key="1">
    <source>
        <dbReference type="EMBL" id="RIY32600.1"/>
    </source>
</evidence>